<evidence type="ECO:0000256" key="9">
    <source>
        <dbReference type="RuleBase" id="RU003357"/>
    </source>
</evidence>
<evidence type="ECO:0000313" key="13">
    <source>
        <dbReference type="EMBL" id="KEZ14769.1"/>
    </source>
</evidence>
<dbReference type="GO" id="GO:0009279">
    <property type="term" value="C:cell outer membrane"/>
    <property type="evidence" value="ECO:0007669"/>
    <property type="project" value="UniProtKB-SubCell"/>
</dbReference>
<dbReference type="PATRIC" id="fig|13690.10.peg.4817"/>
<keyword evidence="4 8" id="KW-0812">Transmembrane</keyword>
<dbReference type="EMBL" id="JGVR01000047">
    <property type="protein sequence ID" value="KEZ14769.1"/>
    <property type="molecule type" value="Genomic_DNA"/>
</dbReference>
<comment type="caution">
    <text evidence="13">The sequence shown here is derived from an EMBL/GenBank/DDBJ whole genome shotgun (WGS) entry which is preliminary data.</text>
</comment>
<gene>
    <name evidence="13" type="ORF">CP98_04674</name>
</gene>
<dbReference type="Gene3D" id="2.170.130.10">
    <property type="entry name" value="TonB-dependent receptor, plug domain"/>
    <property type="match status" value="1"/>
</dbReference>
<name>A0A084E9X7_SPHYA</name>
<dbReference type="PANTHER" id="PTHR47234:SF3">
    <property type="entry name" value="SECRETIN_TONB SHORT N-TERMINAL DOMAIN-CONTAINING PROTEIN"/>
    <property type="match status" value="1"/>
</dbReference>
<dbReference type="PANTHER" id="PTHR47234">
    <property type="match status" value="1"/>
</dbReference>
<sequence length="958" mass="102180">MRDFRRIRRSFGRRHGLGLAMTAIALVHAAPALAQEAATPQSGMETAPTNQIVVTGTRIVRDGFKSPTPLTVMTQEAIQNQSPTNNIADLINQMPALAGSTRPSNSRLAISSGLAGINTMNLRNLGEVRTLVLLDGRRSVGSTITGLVDINTFPQALVKSVEIVTGGASAAYGSDAVAGVVNYVLDKTYEGFKVNADTGITDKGDGFNYSFNAAIGKSFADGRGHILLSGEYAHKDGIFQVDRDWNQLGYRTVANTAAAIAAGGPASLVVSGAGTWNTTPGGIIRSRVGGTTSLRGIYFGQGGAAKQYQFGSLSDSSQTVGGDWEVNDTSRNIGLDAQDDRRGVFGRLSYQLTDWLEVYGEASYNWNKTLFNAGPQAATMTLTGDNAYLINALGSAALAGVTSVTLGTSASDLPYRKNNSTREVQRYTIGAGGEFQMFGNKAVWDAYGQYGRTDTHELLRDIMNTSRMALATDAVFAPAGNALGVAAGTIVCRSSLTSPSNGCVPLNRLGTGVASQAAIDYVLGDPYRDQTFKQTVAGINLSTTPFATWAGDVSVAIGGEYRKEEVSGYVPTEYQSGWSVGNFRPTFGSYNVKEAYLETVVPLGLGAEFNGAARLTDYSTSGTVTTWKAGLTWQPIPDILLRGTRSRDIRAPNLNELFQSGTSRTNTFGTNASAYGQYAGATFRELTTGNLALKPEKADTLTLGGVLQPRFAPGLSISVDWFRTKVKDAIAQFYADDIAQRCNEGIQSFCAAIVADPLGERDYYVTASPFNFAQVKVRGIDYAVNYNLPMDRLFNNGSASSLTLNGTATNYLENLVDNGISVPVDTVGQNSGQSSTPKWIFRMSATFDTPTYSITAVGRGVSSGTYNNTYIVCTTGCPTSTAANPTINNNHVDGTFYTDLNLTTKIKVGGYDGQLFFNITNLFDKDPILLPETGLSANSTYSDLLGRAFRVGVRFKTN</sequence>
<keyword evidence="3 8" id="KW-1134">Transmembrane beta strand</keyword>
<feature type="chain" id="PRO_5001774182" evidence="10">
    <location>
        <begin position="35"/>
        <end position="958"/>
    </location>
</feature>
<evidence type="ECO:0000256" key="6">
    <source>
        <dbReference type="ARBA" id="ARBA00023136"/>
    </source>
</evidence>
<keyword evidence="7 8" id="KW-0998">Cell outer membrane</keyword>
<organism evidence="13 14">
    <name type="scientific">Sphingobium yanoikuyae</name>
    <name type="common">Sphingomonas yanoikuyae</name>
    <dbReference type="NCBI Taxonomy" id="13690"/>
    <lineage>
        <taxon>Bacteria</taxon>
        <taxon>Pseudomonadati</taxon>
        <taxon>Pseudomonadota</taxon>
        <taxon>Alphaproteobacteria</taxon>
        <taxon>Sphingomonadales</taxon>
        <taxon>Sphingomonadaceae</taxon>
        <taxon>Sphingobium</taxon>
    </lineage>
</organism>
<feature type="domain" description="TonB-dependent receptor plug" evidence="12">
    <location>
        <begin position="65"/>
        <end position="180"/>
    </location>
</feature>
<comment type="subcellular location">
    <subcellularLocation>
        <location evidence="1 8">Cell outer membrane</location>
        <topology evidence="1 8">Multi-pass membrane protein</topology>
    </subcellularLocation>
</comment>
<dbReference type="AlphaFoldDB" id="A0A084E9X7"/>
<feature type="signal peptide" evidence="10">
    <location>
        <begin position="1"/>
        <end position="34"/>
    </location>
</feature>
<dbReference type="Pfam" id="PF07715">
    <property type="entry name" value="Plug"/>
    <property type="match status" value="1"/>
</dbReference>
<dbReference type="InterPro" id="IPR037066">
    <property type="entry name" value="Plug_dom_sf"/>
</dbReference>
<dbReference type="InterPro" id="IPR000531">
    <property type="entry name" value="Beta-barrel_TonB"/>
</dbReference>
<dbReference type="InterPro" id="IPR012910">
    <property type="entry name" value="Plug_dom"/>
</dbReference>
<evidence type="ECO:0000256" key="4">
    <source>
        <dbReference type="ARBA" id="ARBA00022692"/>
    </source>
</evidence>
<dbReference type="Proteomes" id="UP000028534">
    <property type="component" value="Unassembled WGS sequence"/>
</dbReference>
<keyword evidence="6 8" id="KW-0472">Membrane</keyword>
<dbReference type="SUPFAM" id="SSF56935">
    <property type="entry name" value="Porins"/>
    <property type="match status" value="1"/>
</dbReference>
<evidence type="ECO:0000256" key="5">
    <source>
        <dbReference type="ARBA" id="ARBA00023077"/>
    </source>
</evidence>
<dbReference type="Gene3D" id="2.40.170.20">
    <property type="entry name" value="TonB-dependent receptor, beta-barrel domain"/>
    <property type="match status" value="1"/>
</dbReference>
<dbReference type="InterPro" id="IPR036942">
    <property type="entry name" value="Beta-barrel_TonB_sf"/>
</dbReference>
<dbReference type="InterPro" id="IPR039426">
    <property type="entry name" value="TonB-dep_rcpt-like"/>
</dbReference>
<keyword evidence="5 9" id="KW-0798">TonB box</keyword>
<evidence type="ECO:0000259" key="11">
    <source>
        <dbReference type="Pfam" id="PF00593"/>
    </source>
</evidence>
<feature type="domain" description="TonB-dependent receptor-like beta-barrel" evidence="11">
    <location>
        <begin position="405"/>
        <end position="922"/>
    </location>
</feature>
<dbReference type="STRING" id="13690.AX777_22980"/>
<evidence type="ECO:0000313" key="14">
    <source>
        <dbReference type="Proteomes" id="UP000028534"/>
    </source>
</evidence>
<keyword evidence="13" id="KW-0675">Receptor</keyword>
<dbReference type="PROSITE" id="PS52016">
    <property type="entry name" value="TONB_DEPENDENT_REC_3"/>
    <property type="match status" value="1"/>
</dbReference>
<dbReference type="Pfam" id="PF00593">
    <property type="entry name" value="TonB_dep_Rec_b-barrel"/>
    <property type="match status" value="1"/>
</dbReference>
<evidence type="ECO:0000256" key="2">
    <source>
        <dbReference type="ARBA" id="ARBA00022448"/>
    </source>
</evidence>
<reference evidence="13 14" key="1">
    <citation type="submission" date="2014-03" db="EMBL/GenBank/DDBJ databases">
        <title>Genome sequence of Sphingobium yanoikuyae B1.</title>
        <authorList>
            <person name="Gan H.M."/>
            <person name="Gan H.Y."/>
            <person name="Savka M.A."/>
        </authorList>
    </citation>
    <scope>NUCLEOTIDE SEQUENCE [LARGE SCALE GENOMIC DNA]</scope>
    <source>
        <strain evidence="13 14">B1</strain>
    </source>
</reference>
<proteinExistence type="inferred from homology"/>
<evidence type="ECO:0000256" key="10">
    <source>
        <dbReference type="SAM" id="SignalP"/>
    </source>
</evidence>
<keyword evidence="10" id="KW-0732">Signal</keyword>
<evidence type="ECO:0000256" key="3">
    <source>
        <dbReference type="ARBA" id="ARBA00022452"/>
    </source>
</evidence>
<evidence type="ECO:0000256" key="7">
    <source>
        <dbReference type="ARBA" id="ARBA00023237"/>
    </source>
</evidence>
<evidence type="ECO:0000256" key="1">
    <source>
        <dbReference type="ARBA" id="ARBA00004571"/>
    </source>
</evidence>
<dbReference type="eggNOG" id="COG4206">
    <property type="taxonomic scope" value="Bacteria"/>
</dbReference>
<keyword evidence="2 8" id="KW-0813">Transport</keyword>
<comment type="similarity">
    <text evidence="8 9">Belongs to the TonB-dependent receptor family.</text>
</comment>
<evidence type="ECO:0000259" key="12">
    <source>
        <dbReference type="Pfam" id="PF07715"/>
    </source>
</evidence>
<accession>A0A084E9X7</accession>
<evidence type="ECO:0000256" key="8">
    <source>
        <dbReference type="PROSITE-ProRule" id="PRU01360"/>
    </source>
</evidence>
<protein>
    <submittedName>
        <fullName evidence="13">TonB-denpendent receptor</fullName>
    </submittedName>
</protein>